<evidence type="ECO:0000313" key="1">
    <source>
        <dbReference type="EMBL" id="OAJ67775.1"/>
    </source>
</evidence>
<evidence type="ECO:0008006" key="3">
    <source>
        <dbReference type="Google" id="ProtNLM"/>
    </source>
</evidence>
<name>A0A1B6VKM2_9PROT</name>
<proteinExistence type="predicted"/>
<reference evidence="1 2" key="1">
    <citation type="submission" date="2016-03" db="EMBL/GenBank/DDBJ databases">
        <title>Draft genome sequence of Gluconobacter cerinus strain CECT 9110.</title>
        <authorList>
            <person name="Sainz F."/>
            <person name="Mas A."/>
            <person name="Torija M.J."/>
        </authorList>
    </citation>
    <scope>NUCLEOTIDE SEQUENCE [LARGE SCALE GENOMIC DNA]</scope>
    <source>
        <strain evidence="1 2">CECT 9110</strain>
    </source>
</reference>
<comment type="caution">
    <text evidence="1">The sequence shown here is derived from an EMBL/GenBank/DDBJ whole genome shotgun (WGS) entry which is preliminary data.</text>
</comment>
<dbReference type="OrthoDB" id="7842371at2"/>
<dbReference type="RefSeq" id="WP_064274550.1">
    <property type="nucleotide sequence ID" value="NZ_LUTU01000007.1"/>
</dbReference>
<gene>
    <name evidence="1" type="ORF">A0123_01817</name>
</gene>
<dbReference type="Proteomes" id="UP000077786">
    <property type="component" value="Unassembled WGS sequence"/>
</dbReference>
<dbReference type="AlphaFoldDB" id="A0A1B6VKM2"/>
<dbReference type="EMBL" id="LUTU01000007">
    <property type="protein sequence ID" value="OAJ67775.1"/>
    <property type="molecule type" value="Genomic_DNA"/>
</dbReference>
<protein>
    <recommendedName>
        <fullName evidence="3">Bacteriophage P22, Gp10, DNA-stabilising</fullName>
    </recommendedName>
</protein>
<accession>A0A1B6VKM2</accession>
<evidence type="ECO:0000313" key="2">
    <source>
        <dbReference type="Proteomes" id="UP000077786"/>
    </source>
</evidence>
<sequence length="653" mass="68775">MALQRLNLSGGSYEARAVSVAAQRCLNLYGEPVPVEEGEPVRFAYYLTPGLRKIAQMTGAIRCLYQTTQGDLIVVAGSQVSRLYKDGALTSIGTISPGSTPVRMSDNGTCLFIVDGNSGNGWFCSMPSSPGSSKGSATTFSYSVNSATSSGSSSLTIMSTFTLLAGYVYTLSGTGIADGTTVTGMSSALSATTSGDAAEGTQTITVQSVVSNVGGCAIVGGGIAAGTAILATSANAANSSYTDIELSAPTTADTPSNTVLTILSTADPDADITTLTLSQATTADIDAAASVSIVTSSPNPYGALVKISDDAFYGSPTIDILDTFFLFVNPNTTNWYTSPAQFADENQTPFDSLYVASDATSLGTIIGQCVVGQYIWLFSRSQVEFWYDSGAADFPFQRVQGVTLETGCVSPYTIAKIPTTGATPNGGVMWLGRDRAGYARVYMGQQTTGVPVSTFPVEGALQAMPDLSGAVASVYQQDGHVFYVLTIPGQAASWVYDVSVGLWHERCSLDASGNESQYRPYCWAAAYGKVFAGDYENGIIYEASLDTFTENGTPIKRQRAFPHLLTSGTRGIHRQFMVDMQNGGGQSVDVDWSDDRGATFCIPQSLSLGATGNTWPSLWRLGLARDRVYRLTWQASGNTALMGAFLAIDPVRT</sequence>
<organism evidence="1 2">
    <name type="scientific">Gluconobacter cerinus</name>
    <dbReference type="NCBI Taxonomy" id="38307"/>
    <lineage>
        <taxon>Bacteria</taxon>
        <taxon>Pseudomonadati</taxon>
        <taxon>Pseudomonadota</taxon>
        <taxon>Alphaproteobacteria</taxon>
        <taxon>Acetobacterales</taxon>
        <taxon>Acetobacteraceae</taxon>
        <taxon>Gluconobacter</taxon>
    </lineage>
</organism>
<dbReference type="PATRIC" id="fig|38307.3.peg.1876"/>